<keyword evidence="3" id="KW-1185">Reference proteome</keyword>
<name>A0A067RH54_ZOONE</name>
<dbReference type="InParanoid" id="A0A067RH54"/>
<feature type="region of interest" description="Disordered" evidence="1">
    <location>
        <begin position="134"/>
        <end position="169"/>
    </location>
</feature>
<dbReference type="EMBL" id="KK852473">
    <property type="protein sequence ID" value="KDR23107.1"/>
    <property type="molecule type" value="Genomic_DNA"/>
</dbReference>
<gene>
    <name evidence="2" type="ORF">L798_15188</name>
</gene>
<evidence type="ECO:0000313" key="3">
    <source>
        <dbReference type="Proteomes" id="UP000027135"/>
    </source>
</evidence>
<dbReference type="GO" id="GO:0003676">
    <property type="term" value="F:nucleic acid binding"/>
    <property type="evidence" value="ECO:0007669"/>
    <property type="project" value="InterPro"/>
</dbReference>
<evidence type="ECO:0008006" key="4">
    <source>
        <dbReference type="Google" id="ProtNLM"/>
    </source>
</evidence>
<reference evidence="2 3" key="1">
    <citation type="journal article" date="2014" name="Nat. Commun.">
        <title>Molecular traces of alternative social organization in a termite genome.</title>
        <authorList>
            <person name="Terrapon N."/>
            <person name="Li C."/>
            <person name="Robertson H.M."/>
            <person name="Ji L."/>
            <person name="Meng X."/>
            <person name="Booth W."/>
            <person name="Chen Z."/>
            <person name="Childers C.P."/>
            <person name="Glastad K.M."/>
            <person name="Gokhale K."/>
            <person name="Gowin J."/>
            <person name="Gronenberg W."/>
            <person name="Hermansen R.A."/>
            <person name="Hu H."/>
            <person name="Hunt B.G."/>
            <person name="Huylmans A.K."/>
            <person name="Khalil S.M."/>
            <person name="Mitchell R.D."/>
            <person name="Munoz-Torres M.C."/>
            <person name="Mustard J.A."/>
            <person name="Pan H."/>
            <person name="Reese J.T."/>
            <person name="Scharf M.E."/>
            <person name="Sun F."/>
            <person name="Vogel H."/>
            <person name="Xiao J."/>
            <person name="Yang W."/>
            <person name="Yang Z."/>
            <person name="Yang Z."/>
            <person name="Zhou J."/>
            <person name="Zhu J."/>
            <person name="Brent C.S."/>
            <person name="Elsik C.G."/>
            <person name="Goodisman M.A."/>
            <person name="Liberles D.A."/>
            <person name="Roe R.M."/>
            <person name="Vargo E.L."/>
            <person name="Vilcinskas A."/>
            <person name="Wang J."/>
            <person name="Bornberg-Bauer E."/>
            <person name="Korb J."/>
            <person name="Zhang G."/>
            <person name="Liebig J."/>
        </authorList>
    </citation>
    <scope>NUCLEOTIDE SEQUENCE [LARGE SCALE GENOMIC DNA]</scope>
    <source>
        <tissue evidence="2">Whole organism</tissue>
    </source>
</reference>
<evidence type="ECO:0000313" key="2">
    <source>
        <dbReference type="EMBL" id="KDR23107.1"/>
    </source>
</evidence>
<organism evidence="2 3">
    <name type="scientific">Zootermopsis nevadensis</name>
    <name type="common">Dampwood termite</name>
    <dbReference type="NCBI Taxonomy" id="136037"/>
    <lineage>
        <taxon>Eukaryota</taxon>
        <taxon>Metazoa</taxon>
        <taxon>Ecdysozoa</taxon>
        <taxon>Arthropoda</taxon>
        <taxon>Hexapoda</taxon>
        <taxon>Insecta</taxon>
        <taxon>Pterygota</taxon>
        <taxon>Neoptera</taxon>
        <taxon>Polyneoptera</taxon>
        <taxon>Dictyoptera</taxon>
        <taxon>Blattodea</taxon>
        <taxon>Blattoidea</taxon>
        <taxon>Termitoidae</taxon>
        <taxon>Termopsidae</taxon>
        <taxon>Zootermopsis</taxon>
    </lineage>
</organism>
<dbReference type="Gene3D" id="3.30.420.10">
    <property type="entry name" value="Ribonuclease H-like superfamily/Ribonuclease H"/>
    <property type="match status" value="1"/>
</dbReference>
<dbReference type="OMA" id="ERIWADV"/>
<accession>A0A067RH54</accession>
<dbReference type="AlphaFoldDB" id="A0A067RH54"/>
<dbReference type="Proteomes" id="UP000027135">
    <property type="component" value="Unassembled WGS sequence"/>
</dbReference>
<protein>
    <recommendedName>
        <fullName evidence="4">Tc1-like transposase DDE domain-containing protein</fullName>
    </recommendedName>
</protein>
<evidence type="ECO:0000256" key="1">
    <source>
        <dbReference type="SAM" id="MobiDB-lite"/>
    </source>
</evidence>
<proteinExistence type="predicted"/>
<dbReference type="InterPro" id="IPR036397">
    <property type="entry name" value="RNaseH_sf"/>
</dbReference>
<sequence>MKARLLEINIPFCDVLKAQLYDLIKLNKSEHNYYVIEQILADKERPVLRLPLYYPDLNPNERIWADVKQWVASKNTTFKIKNVQHMRRQRFEEIGQEEWDNVCQHVDKPEQIYYEQEGIIEDAIERIIVEDNRVNSNGTDESSDMSESDDLRSGGIGRGPNSCEEDKIT</sequence>